<dbReference type="Pfam" id="PF06221">
    <property type="entry name" value="zf-C2HC5"/>
    <property type="match status" value="1"/>
</dbReference>
<evidence type="ECO:0000256" key="1">
    <source>
        <dbReference type="SAM" id="MobiDB-lite"/>
    </source>
</evidence>
<sequence>MSLVQLSRLLPLPGEELKQVLDYASTLSKEAAVSHFSNLLGDSPQVIEFVSSFNSKRADPRTEVEVVPESKRGPGKARPQIHTPAPRRVESLGPTPGTAYSKKGLEEDYISGQTGVSSANGKAAHTSQPSREGSTSTTPAPVRAPPSAAGTLISDLGRPKPKTKAKSDPISRTGTPGPAAALKNGNKSRAPSAKVSIVGGTAMHGASTVLADLDDAIRSLELSTNPSHASNEADARRCHCVATRHPLQDAAPNCLSCGKIVCLREGLGPCTFCGTPLISPADVQVMIRELKNQRGQEKMAADRERHKRAEVSTTSRPFATPRGQDLSLAEAKARDHRDRLLTFQAQNAKRTTVRDEAADFDLSAVGSIWASPEERARQLKRQQKLLREMAWNARPDHDKRRTVASIDLVGGKVVRQMVAVERPPSPDEGVEGPSVAGPVLGEAEGNRSIGGGHGGGGGAFSKNPLLGSMIKPVYDSKGKGQQQEGRKAKATRWRRVQDDQDDNEAVVLDGGLLGGREPACGRTSRTDRSASIM</sequence>
<evidence type="ECO:0000259" key="2">
    <source>
        <dbReference type="Pfam" id="PF06221"/>
    </source>
</evidence>
<dbReference type="GO" id="GO:0045893">
    <property type="term" value="P:positive regulation of DNA-templated transcription"/>
    <property type="evidence" value="ECO:0007669"/>
    <property type="project" value="TreeGrafter"/>
</dbReference>
<dbReference type="AlphaFoldDB" id="A0AAD9MFL1"/>
<feature type="compositionally biased region" description="Basic and acidic residues" evidence="1">
    <location>
        <begin position="57"/>
        <end position="72"/>
    </location>
</feature>
<dbReference type="GO" id="GO:0008270">
    <property type="term" value="F:zinc ion binding"/>
    <property type="evidence" value="ECO:0007669"/>
    <property type="project" value="InterPro"/>
</dbReference>
<feature type="region of interest" description="Disordered" evidence="1">
    <location>
        <begin position="470"/>
        <end position="533"/>
    </location>
</feature>
<organism evidence="3 4">
    <name type="scientific">Phyllachora maydis</name>
    <dbReference type="NCBI Taxonomy" id="1825666"/>
    <lineage>
        <taxon>Eukaryota</taxon>
        <taxon>Fungi</taxon>
        <taxon>Dikarya</taxon>
        <taxon>Ascomycota</taxon>
        <taxon>Pezizomycotina</taxon>
        <taxon>Sordariomycetes</taxon>
        <taxon>Sordariomycetidae</taxon>
        <taxon>Phyllachorales</taxon>
        <taxon>Phyllachoraceae</taxon>
        <taxon>Phyllachora</taxon>
    </lineage>
</organism>
<dbReference type="GO" id="GO:0072344">
    <property type="term" value="P:rescue of stalled ribosome"/>
    <property type="evidence" value="ECO:0007669"/>
    <property type="project" value="InterPro"/>
</dbReference>
<dbReference type="PANTHER" id="PTHR12963:SF4">
    <property type="entry name" value="ACTIVATING SIGNAL COINTEGRATOR 1"/>
    <property type="match status" value="1"/>
</dbReference>
<evidence type="ECO:0000313" key="4">
    <source>
        <dbReference type="Proteomes" id="UP001217918"/>
    </source>
</evidence>
<feature type="compositionally biased region" description="Basic and acidic residues" evidence="1">
    <location>
        <begin position="524"/>
        <end position="533"/>
    </location>
</feature>
<dbReference type="GO" id="GO:0180022">
    <property type="term" value="C:RQC-trigger complex"/>
    <property type="evidence" value="ECO:0007669"/>
    <property type="project" value="InterPro"/>
</dbReference>
<dbReference type="GO" id="GO:0005634">
    <property type="term" value="C:nucleus"/>
    <property type="evidence" value="ECO:0007669"/>
    <property type="project" value="InterPro"/>
</dbReference>
<dbReference type="EMBL" id="JAQQPM010000004">
    <property type="protein sequence ID" value="KAK2071086.1"/>
    <property type="molecule type" value="Genomic_DNA"/>
</dbReference>
<dbReference type="Proteomes" id="UP001217918">
    <property type="component" value="Unassembled WGS sequence"/>
</dbReference>
<proteinExistence type="predicted"/>
<keyword evidence="4" id="KW-1185">Reference proteome</keyword>
<feature type="compositionally biased region" description="Polar residues" evidence="1">
    <location>
        <begin position="111"/>
        <end position="139"/>
    </location>
</feature>
<feature type="compositionally biased region" description="Basic and acidic residues" evidence="1">
    <location>
        <begin position="294"/>
        <end position="310"/>
    </location>
</feature>
<feature type="region of interest" description="Disordered" evidence="1">
    <location>
        <begin position="294"/>
        <end position="326"/>
    </location>
</feature>
<evidence type="ECO:0000313" key="3">
    <source>
        <dbReference type="EMBL" id="KAK2071086.1"/>
    </source>
</evidence>
<accession>A0AAD9MFL1</accession>
<comment type="caution">
    <text evidence="3">The sequence shown here is derived from an EMBL/GenBank/DDBJ whole genome shotgun (WGS) entry which is preliminary data.</text>
</comment>
<name>A0AAD9MFL1_9PEZI</name>
<dbReference type="InterPro" id="IPR009349">
    <property type="entry name" value="TRIP4/RQT4_C2HC5_Znf"/>
</dbReference>
<feature type="region of interest" description="Disordered" evidence="1">
    <location>
        <begin position="57"/>
        <end position="191"/>
    </location>
</feature>
<dbReference type="PANTHER" id="PTHR12963">
    <property type="entry name" value="THYROID RECEPTOR INTERACTING PROTEIN RELATED"/>
    <property type="match status" value="1"/>
</dbReference>
<protein>
    <recommendedName>
        <fullName evidence="2">TRIP4/RQT4 C2HC5-type zinc finger domain-containing protein</fullName>
    </recommendedName>
</protein>
<feature type="domain" description="TRIP4/RQT4 C2HC5-type zinc finger" evidence="2">
    <location>
        <begin position="236"/>
        <end position="287"/>
    </location>
</feature>
<dbReference type="InterPro" id="IPR039128">
    <property type="entry name" value="TRIP4-like"/>
</dbReference>
<reference evidence="3" key="1">
    <citation type="journal article" date="2023" name="Mol. Plant Microbe Interact.">
        <title>Elucidating the Obligate Nature and Biological Capacity of an Invasive Fungal Corn Pathogen.</title>
        <authorList>
            <person name="MacCready J.S."/>
            <person name="Roggenkamp E.M."/>
            <person name="Gdanetz K."/>
            <person name="Chilvers M.I."/>
        </authorList>
    </citation>
    <scope>NUCLEOTIDE SEQUENCE</scope>
    <source>
        <strain evidence="3">PM02</strain>
    </source>
</reference>
<gene>
    <name evidence="3" type="ORF">P8C59_005537</name>
</gene>